<dbReference type="Proteomes" id="UP000324800">
    <property type="component" value="Unassembled WGS sequence"/>
</dbReference>
<protein>
    <submittedName>
        <fullName evidence="2">Uncharacterized protein</fullName>
    </submittedName>
</protein>
<feature type="non-terminal residue" evidence="2">
    <location>
        <position position="1"/>
    </location>
</feature>
<name>A0A5J4U7L3_9EUKA</name>
<feature type="compositionally biased region" description="Basic and acidic residues" evidence="1">
    <location>
        <begin position="321"/>
        <end position="330"/>
    </location>
</feature>
<dbReference type="InterPro" id="IPR043502">
    <property type="entry name" value="DNA/RNA_pol_sf"/>
</dbReference>
<dbReference type="SUPFAM" id="SSF56672">
    <property type="entry name" value="DNA/RNA polymerases"/>
    <property type="match status" value="1"/>
</dbReference>
<sequence length="330" mass="38786">PLGIEKRSALMRMAPQEMDERIGELIKKEKEIRIGRKTKGLIQTWKLIGKEDFINTGFYLRFKDQNSQQRLEENKMIIPFRGTQEEKEAYQEMMKEELEEGIVIAIQQDQVKWWNHTFLIRKLNGTWRKILDASKLNKEIEKLHFKMHGLEELQYLVNKMDYATSLDLKSANALWDQTQPNLLRRSNKSNPQIDKNTFGNQNPELLRRYTYNSLRQINAQNINNGNNENIGTVRIDNISREERYRAERDTNIPGMDMESERNEYKNVGRMKVKDVICIERLVQCTIQEQKRENQATSSADGQAELFQTSDKRSVVVSDGIRQNKDISVED</sequence>
<accession>A0A5J4U7L3</accession>
<evidence type="ECO:0000256" key="1">
    <source>
        <dbReference type="SAM" id="MobiDB-lite"/>
    </source>
</evidence>
<proteinExistence type="predicted"/>
<dbReference type="AlphaFoldDB" id="A0A5J4U7L3"/>
<comment type="caution">
    <text evidence="2">The sequence shown here is derived from an EMBL/GenBank/DDBJ whole genome shotgun (WGS) entry which is preliminary data.</text>
</comment>
<gene>
    <name evidence="2" type="ORF">EZS28_037895</name>
</gene>
<dbReference type="Gene3D" id="3.10.10.10">
    <property type="entry name" value="HIV Type 1 Reverse Transcriptase, subunit A, domain 1"/>
    <property type="match status" value="1"/>
</dbReference>
<organism evidence="2 3">
    <name type="scientific">Streblomastix strix</name>
    <dbReference type="NCBI Taxonomy" id="222440"/>
    <lineage>
        <taxon>Eukaryota</taxon>
        <taxon>Metamonada</taxon>
        <taxon>Preaxostyla</taxon>
        <taxon>Oxymonadida</taxon>
        <taxon>Streblomastigidae</taxon>
        <taxon>Streblomastix</taxon>
    </lineage>
</organism>
<evidence type="ECO:0000313" key="2">
    <source>
        <dbReference type="EMBL" id="KAA6366577.1"/>
    </source>
</evidence>
<dbReference type="EMBL" id="SNRW01019233">
    <property type="protein sequence ID" value="KAA6366577.1"/>
    <property type="molecule type" value="Genomic_DNA"/>
</dbReference>
<dbReference type="InterPro" id="IPR043128">
    <property type="entry name" value="Rev_trsase/Diguanyl_cyclase"/>
</dbReference>
<feature type="region of interest" description="Disordered" evidence="1">
    <location>
        <begin position="289"/>
        <end position="330"/>
    </location>
</feature>
<feature type="compositionally biased region" description="Polar residues" evidence="1">
    <location>
        <begin position="294"/>
        <end position="308"/>
    </location>
</feature>
<reference evidence="2 3" key="1">
    <citation type="submission" date="2019-03" db="EMBL/GenBank/DDBJ databases">
        <title>Single cell metagenomics reveals metabolic interactions within the superorganism composed of flagellate Streblomastix strix and complex community of Bacteroidetes bacteria on its surface.</title>
        <authorList>
            <person name="Treitli S.C."/>
            <person name="Kolisko M."/>
            <person name="Husnik F."/>
            <person name="Keeling P."/>
            <person name="Hampl V."/>
        </authorList>
    </citation>
    <scope>NUCLEOTIDE SEQUENCE [LARGE SCALE GENOMIC DNA]</scope>
    <source>
        <strain evidence="2">ST1C</strain>
    </source>
</reference>
<evidence type="ECO:0000313" key="3">
    <source>
        <dbReference type="Proteomes" id="UP000324800"/>
    </source>
</evidence>
<dbReference type="Gene3D" id="3.30.70.270">
    <property type="match status" value="1"/>
</dbReference>